<dbReference type="GO" id="GO:0005634">
    <property type="term" value="C:nucleus"/>
    <property type="evidence" value="ECO:0007669"/>
    <property type="project" value="UniProtKB-SubCell"/>
</dbReference>
<evidence type="ECO:0000256" key="3">
    <source>
        <dbReference type="ARBA" id="ARBA00006793"/>
    </source>
</evidence>
<dbReference type="GO" id="GO:0005524">
    <property type="term" value="F:ATP binding"/>
    <property type="evidence" value="ECO:0007669"/>
    <property type="project" value="UniProtKB-KW"/>
</dbReference>
<sequence>MSRKRLSAASDSESEAGPSSGPSTKRARTSATSAFSTIAPRRPPSSSAEEDEMKSGSEVSMDEYEEEEEEDEPVARRNGVANGKQRASRQATGDGDDADEGADSDEDEPLEEAERSQDDIELERDIAEEIQASHRTPGNVAEMGVIEKVDVTNFMCHNRLTIRLGPQINFVIGHNGSGKSAILTAITIALGGKATSTDRGKSLKSFVKEGKAGALVELTLKNRGSEAFKPELYGKSITIERRINADGGGGWKIKSDTGRVVSTKRDELNAICDHSNIQVDNPMNVLSQDNARQFLSASHAAEKYQFFLRGTQLTQLANEYEVVKTNIAKIRSVVERKKQVLPDLETRAREATARYDTIQKRREQAEKLETYRSTYVWAQVAAKEDELEAVVSTIVKAEDKLKKQESKLAEAEANEAKENEILSALDVRINEARARDTGLKDEMDALKEQSKKAKDKQRDIMAHEGQLSSQFTRQRSTVEDLQTRIDDEATRMSDGNRAKRQALEAQQQQAIADRKALERKQVELGEELYKIERDLAGVTARERETAAGRDRLRTRVAEAQTLQDRLRSARGNRLAAYGPNIPQLMQSIEREKGWRQKPVGPIGVHLKLKDMEWAPVLESVIGNTLNAFCVTNHHDRRLLENHKRRTNNPFVSILTGSDEPFDFSHGEPPEDIATILRVLDIDNDFVMRQLVNAVHIERAALVPRRVDGDTLMRARRPNVQFAFSKDMYRISGGDQGSATQTLNPHKGPPRLSSDVTAQLAQAQEEQRQAGEELQAADAALRSIGEERRALQDAAQKIKRELPQIKKQINARVDDEARLAEDMREDEPMNVAALEEAKQEANDQMETIKRQFEEVQREKEKSIEELRPLTEKLDALKAQSREYRDTLEAGKAPMLEAIKRRLTAQTHNTHWKTEIAEQKKKIAKLQEQSTEVQEKLDEFTTSAEAFEAERPDDISHQPEWYSRQIIAIEKQLAEAERLEGQSVEDIVAEVTASSKAFMNAKTELAGFASAIKHLDAALNTRLSKWHYFRKNIALRAKGQFTYHLSNRGYTGSLDFNHEAGKLRLRVQTEDSAKQQRDKDPKSLSGGEKSFSTICLLLALWEAIGCPIRCLDEFDVFMDAVNRRISSKMIIDAAKTAQGVQYILITPQSMANLTLGNAVRVHKLADPERNQGTLQG</sequence>
<evidence type="ECO:0000256" key="9">
    <source>
        <dbReference type="ARBA" id="ARBA00023172"/>
    </source>
</evidence>
<proteinExistence type="inferred from homology"/>
<evidence type="ECO:0000256" key="8">
    <source>
        <dbReference type="ARBA" id="ARBA00023054"/>
    </source>
</evidence>
<evidence type="ECO:0000256" key="13">
    <source>
        <dbReference type="SAM" id="MobiDB-lite"/>
    </source>
</evidence>
<dbReference type="AlphaFoldDB" id="A0A316Z338"/>
<gene>
    <name evidence="15" type="ORF">FA09DRAFT_332133</name>
</gene>
<organism evidence="15 16">
    <name type="scientific">Tilletiopsis washingtonensis</name>
    <dbReference type="NCBI Taxonomy" id="58919"/>
    <lineage>
        <taxon>Eukaryota</taxon>
        <taxon>Fungi</taxon>
        <taxon>Dikarya</taxon>
        <taxon>Basidiomycota</taxon>
        <taxon>Ustilaginomycotina</taxon>
        <taxon>Exobasidiomycetes</taxon>
        <taxon>Entylomatales</taxon>
        <taxon>Entylomatales incertae sedis</taxon>
        <taxon>Tilletiopsis</taxon>
    </lineage>
</organism>
<feature type="coiled-coil region" evidence="12">
    <location>
        <begin position="334"/>
        <end position="466"/>
    </location>
</feature>
<evidence type="ECO:0000256" key="12">
    <source>
        <dbReference type="SAM" id="Coils"/>
    </source>
</evidence>
<reference evidence="15 16" key="1">
    <citation type="journal article" date="2018" name="Mol. Biol. Evol.">
        <title>Broad Genomic Sampling Reveals a Smut Pathogenic Ancestry of the Fungal Clade Ustilaginomycotina.</title>
        <authorList>
            <person name="Kijpornyongpan T."/>
            <person name="Mondo S.J."/>
            <person name="Barry K."/>
            <person name="Sandor L."/>
            <person name="Lee J."/>
            <person name="Lipzen A."/>
            <person name="Pangilinan J."/>
            <person name="LaButti K."/>
            <person name="Hainaut M."/>
            <person name="Henrissat B."/>
            <person name="Grigoriev I.V."/>
            <person name="Spatafora J.W."/>
            <person name="Aime M.C."/>
        </authorList>
    </citation>
    <scope>NUCLEOTIDE SEQUENCE [LARGE SCALE GENOMIC DNA]</scope>
    <source>
        <strain evidence="15 16">MCA 4186</strain>
    </source>
</reference>
<dbReference type="GO" id="GO:0016787">
    <property type="term" value="F:hydrolase activity"/>
    <property type="evidence" value="ECO:0007669"/>
    <property type="project" value="UniProtKB-KW"/>
</dbReference>
<feature type="compositionally biased region" description="Acidic residues" evidence="13">
    <location>
        <begin position="60"/>
        <end position="72"/>
    </location>
</feature>
<dbReference type="OrthoDB" id="10072614at2759"/>
<evidence type="ECO:0000256" key="1">
    <source>
        <dbReference type="ARBA" id="ARBA00004123"/>
    </source>
</evidence>
<evidence type="ECO:0000256" key="10">
    <source>
        <dbReference type="ARBA" id="ARBA00023204"/>
    </source>
</evidence>
<keyword evidence="8 12" id="KW-0175">Coiled coil</keyword>
<dbReference type="GO" id="GO:0003684">
    <property type="term" value="F:damaged DNA binding"/>
    <property type="evidence" value="ECO:0007669"/>
    <property type="project" value="TreeGrafter"/>
</dbReference>
<protein>
    <submittedName>
        <fullName evidence="15">P-loop containing nucleoside triphosphate hydrolase protein</fullName>
    </submittedName>
</protein>
<keyword evidence="7" id="KW-0067">ATP-binding</keyword>
<dbReference type="PANTHER" id="PTHR19306:SF6">
    <property type="entry name" value="STRUCTURAL MAINTENANCE OF CHROMOSOMES PROTEIN 6"/>
    <property type="match status" value="1"/>
</dbReference>
<keyword evidence="16" id="KW-1185">Reference proteome</keyword>
<evidence type="ECO:0000256" key="2">
    <source>
        <dbReference type="ARBA" id="ARBA00004286"/>
    </source>
</evidence>
<dbReference type="STRING" id="58919.A0A316Z338"/>
<evidence type="ECO:0000259" key="14">
    <source>
        <dbReference type="Pfam" id="PF02463"/>
    </source>
</evidence>
<evidence type="ECO:0000256" key="7">
    <source>
        <dbReference type="ARBA" id="ARBA00022840"/>
    </source>
</evidence>
<dbReference type="EMBL" id="KZ819304">
    <property type="protein sequence ID" value="PWN95494.1"/>
    <property type="molecule type" value="Genomic_DNA"/>
</dbReference>
<name>A0A316Z338_9BASI</name>
<feature type="region of interest" description="Disordered" evidence="13">
    <location>
        <begin position="1065"/>
        <end position="1086"/>
    </location>
</feature>
<evidence type="ECO:0000313" key="16">
    <source>
        <dbReference type="Proteomes" id="UP000245946"/>
    </source>
</evidence>
<feature type="coiled-coil region" evidence="12">
    <location>
        <begin position="759"/>
        <end position="878"/>
    </location>
</feature>
<keyword evidence="11" id="KW-0539">Nucleus</keyword>
<keyword evidence="6" id="KW-0227">DNA damage</keyword>
<feature type="domain" description="RecF/RecN/SMC N-terminal" evidence="14">
    <location>
        <begin position="146"/>
        <end position="1146"/>
    </location>
</feature>
<keyword evidence="4" id="KW-0158">Chromosome</keyword>
<dbReference type="Pfam" id="PF02463">
    <property type="entry name" value="SMC_N"/>
    <property type="match status" value="1"/>
</dbReference>
<keyword evidence="15" id="KW-0378">Hydrolase</keyword>
<evidence type="ECO:0000256" key="5">
    <source>
        <dbReference type="ARBA" id="ARBA00022741"/>
    </source>
</evidence>
<feature type="region of interest" description="Disordered" evidence="13">
    <location>
        <begin position="1"/>
        <end position="121"/>
    </location>
</feature>
<dbReference type="InterPro" id="IPR027417">
    <property type="entry name" value="P-loop_NTPase"/>
</dbReference>
<comment type="subcellular location">
    <subcellularLocation>
        <location evidence="2">Chromosome</location>
    </subcellularLocation>
    <subcellularLocation>
        <location evidence="1">Nucleus</location>
    </subcellularLocation>
</comment>
<dbReference type="GO" id="GO:0003697">
    <property type="term" value="F:single-stranded DNA binding"/>
    <property type="evidence" value="ECO:0007669"/>
    <property type="project" value="TreeGrafter"/>
</dbReference>
<evidence type="ECO:0000256" key="4">
    <source>
        <dbReference type="ARBA" id="ARBA00022454"/>
    </source>
</evidence>
<comment type="similarity">
    <text evidence="3">Belongs to the SMC family. SMC6 subfamily.</text>
</comment>
<dbReference type="InterPro" id="IPR003395">
    <property type="entry name" value="RecF/RecN/SMC_N"/>
</dbReference>
<dbReference type="Proteomes" id="UP000245946">
    <property type="component" value="Unassembled WGS sequence"/>
</dbReference>
<dbReference type="GO" id="GO:0030915">
    <property type="term" value="C:Smc5-Smc6 complex"/>
    <property type="evidence" value="ECO:0007669"/>
    <property type="project" value="TreeGrafter"/>
</dbReference>
<feature type="compositionally biased region" description="Basic and acidic residues" evidence="13">
    <location>
        <begin position="1065"/>
        <end position="1080"/>
    </location>
</feature>
<feature type="coiled-coil region" evidence="12">
    <location>
        <begin position="907"/>
        <end position="941"/>
    </location>
</feature>
<evidence type="ECO:0000256" key="11">
    <source>
        <dbReference type="ARBA" id="ARBA00023242"/>
    </source>
</evidence>
<feature type="compositionally biased region" description="Low complexity" evidence="13">
    <location>
        <begin position="7"/>
        <end position="23"/>
    </location>
</feature>
<evidence type="ECO:0000313" key="15">
    <source>
        <dbReference type="EMBL" id="PWN95494.1"/>
    </source>
</evidence>
<keyword evidence="9" id="KW-0233">DNA recombination</keyword>
<dbReference type="GO" id="GO:0035861">
    <property type="term" value="C:site of double-strand break"/>
    <property type="evidence" value="ECO:0007669"/>
    <property type="project" value="TreeGrafter"/>
</dbReference>
<dbReference type="GO" id="GO:0000724">
    <property type="term" value="P:double-strand break repair via homologous recombination"/>
    <property type="evidence" value="ECO:0007669"/>
    <property type="project" value="TreeGrafter"/>
</dbReference>
<dbReference type="GeneID" id="37270873"/>
<dbReference type="PANTHER" id="PTHR19306">
    <property type="entry name" value="STRUCTURAL MAINTENANCE OF CHROMOSOMES 5,6 SMC5, SMC6"/>
    <property type="match status" value="1"/>
</dbReference>
<dbReference type="Gene3D" id="3.40.50.300">
    <property type="entry name" value="P-loop containing nucleotide triphosphate hydrolases"/>
    <property type="match status" value="2"/>
</dbReference>
<feature type="compositionally biased region" description="Basic and acidic residues" evidence="13">
    <location>
        <begin position="112"/>
        <end position="121"/>
    </location>
</feature>
<accession>A0A316Z338</accession>
<dbReference type="RefSeq" id="XP_025595773.1">
    <property type="nucleotide sequence ID" value="XM_025743329.1"/>
</dbReference>
<feature type="compositionally biased region" description="Acidic residues" evidence="13">
    <location>
        <begin position="94"/>
        <end position="111"/>
    </location>
</feature>
<keyword evidence="10" id="KW-0234">DNA repair</keyword>
<keyword evidence="5" id="KW-0547">Nucleotide-binding</keyword>
<evidence type="ECO:0000256" key="6">
    <source>
        <dbReference type="ARBA" id="ARBA00022763"/>
    </source>
</evidence>
<dbReference type="SUPFAM" id="SSF52540">
    <property type="entry name" value="P-loop containing nucleoside triphosphate hydrolases"/>
    <property type="match status" value="1"/>
</dbReference>